<comment type="similarity">
    <text evidence="12 13">Belongs to the TonB-dependent receptor family.</text>
</comment>
<dbReference type="PROSITE" id="PS01156">
    <property type="entry name" value="TONB_DEPENDENT_REC_2"/>
    <property type="match status" value="1"/>
</dbReference>
<keyword evidence="2 12" id="KW-0813">Transport</keyword>
<feature type="domain" description="TonB-dependent receptor-like beta-barrel" evidence="15">
    <location>
        <begin position="232"/>
        <end position="658"/>
    </location>
</feature>
<proteinExistence type="inferred from homology"/>
<evidence type="ECO:0000256" key="3">
    <source>
        <dbReference type="ARBA" id="ARBA00022452"/>
    </source>
</evidence>
<evidence type="ECO:0000256" key="9">
    <source>
        <dbReference type="ARBA" id="ARBA00023077"/>
    </source>
</evidence>
<evidence type="ECO:0000256" key="4">
    <source>
        <dbReference type="ARBA" id="ARBA00022496"/>
    </source>
</evidence>
<dbReference type="RefSeq" id="WP_229594062.1">
    <property type="nucleotide sequence ID" value="NZ_AP024485.1"/>
</dbReference>
<feature type="chain" id="PRO_5046773223" evidence="14">
    <location>
        <begin position="24"/>
        <end position="693"/>
    </location>
</feature>
<evidence type="ECO:0000256" key="1">
    <source>
        <dbReference type="ARBA" id="ARBA00004571"/>
    </source>
</evidence>
<evidence type="ECO:0000256" key="13">
    <source>
        <dbReference type="RuleBase" id="RU003357"/>
    </source>
</evidence>
<dbReference type="InterPro" id="IPR012910">
    <property type="entry name" value="Plug_dom"/>
</dbReference>
<keyword evidence="3 12" id="KW-1134">Transmembrane beta strand</keyword>
<dbReference type="InterPro" id="IPR039426">
    <property type="entry name" value="TonB-dep_rcpt-like"/>
</dbReference>
<dbReference type="Pfam" id="PF07715">
    <property type="entry name" value="Plug"/>
    <property type="match status" value="1"/>
</dbReference>
<dbReference type="PROSITE" id="PS52016">
    <property type="entry name" value="TONB_DEPENDENT_REC_3"/>
    <property type="match status" value="1"/>
</dbReference>
<organism evidence="17 18">
    <name type="scientific">Pseudodesulfovibrio sediminis</name>
    <dbReference type="NCBI Taxonomy" id="2810563"/>
    <lineage>
        <taxon>Bacteria</taxon>
        <taxon>Pseudomonadati</taxon>
        <taxon>Thermodesulfobacteriota</taxon>
        <taxon>Desulfovibrionia</taxon>
        <taxon>Desulfovibrionales</taxon>
        <taxon>Desulfovibrionaceae</taxon>
    </lineage>
</organism>
<evidence type="ECO:0000256" key="8">
    <source>
        <dbReference type="ARBA" id="ARBA00023065"/>
    </source>
</evidence>
<evidence type="ECO:0000256" key="12">
    <source>
        <dbReference type="PROSITE-ProRule" id="PRU01360"/>
    </source>
</evidence>
<dbReference type="PANTHER" id="PTHR32552">
    <property type="entry name" value="FERRICHROME IRON RECEPTOR-RELATED"/>
    <property type="match status" value="1"/>
</dbReference>
<evidence type="ECO:0000256" key="11">
    <source>
        <dbReference type="ARBA" id="ARBA00023237"/>
    </source>
</evidence>
<keyword evidence="6 14" id="KW-0732">Signal</keyword>
<evidence type="ECO:0000313" key="18">
    <source>
        <dbReference type="Proteomes" id="UP001053296"/>
    </source>
</evidence>
<feature type="domain" description="TonB-dependent receptor plug" evidence="16">
    <location>
        <begin position="52"/>
        <end position="156"/>
    </location>
</feature>
<dbReference type="Gene3D" id="2.40.170.20">
    <property type="entry name" value="TonB-dependent receptor, beta-barrel domain"/>
    <property type="match status" value="1"/>
</dbReference>
<comment type="subcellular location">
    <subcellularLocation>
        <location evidence="1 12">Cell outer membrane</location>
        <topology evidence="1 12">Multi-pass membrane protein</topology>
    </subcellularLocation>
</comment>
<feature type="signal peptide" evidence="14">
    <location>
        <begin position="1"/>
        <end position="23"/>
    </location>
</feature>
<keyword evidence="11 12" id="KW-0998">Cell outer membrane</keyword>
<keyword evidence="4" id="KW-0410">Iron transport</keyword>
<evidence type="ECO:0000256" key="5">
    <source>
        <dbReference type="ARBA" id="ARBA00022692"/>
    </source>
</evidence>
<evidence type="ECO:0000256" key="2">
    <source>
        <dbReference type="ARBA" id="ARBA00022448"/>
    </source>
</evidence>
<keyword evidence="18" id="KW-1185">Reference proteome</keyword>
<evidence type="ECO:0000259" key="15">
    <source>
        <dbReference type="Pfam" id="PF00593"/>
    </source>
</evidence>
<gene>
    <name evidence="17" type="ORF">PSDVSF_08660</name>
</gene>
<evidence type="ECO:0000256" key="14">
    <source>
        <dbReference type="SAM" id="SignalP"/>
    </source>
</evidence>
<keyword evidence="9 13" id="KW-0798">TonB box</keyword>
<keyword evidence="10 12" id="KW-0472">Membrane</keyword>
<keyword evidence="8" id="KW-0406">Ion transport</keyword>
<accession>A0ABN6ERD1</accession>
<dbReference type="InterPro" id="IPR010917">
    <property type="entry name" value="TonB_rcpt_CS"/>
</dbReference>
<evidence type="ECO:0000256" key="6">
    <source>
        <dbReference type="ARBA" id="ARBA00022729"/>
    </source>
</evidence>
<evidence type="ECO:0000256" key="10">
    <source>
        <dbReference type="ARBA" id="ARBA00023136"/>
    </source>
</evidence>
<dbReference type="InterPro" id="IPR036942">
    <property type="entry name" value="Beta-barrel_TonB_sf"/>
</dbReference>
<name>A0ABN6ERD1_9BACT</name>
<dbReference type="SUPFAM" id="SSF56935">
    <property type="entry name" value="Porins"/>
    <property type="match status" value="1"/>
</dbReference>
<dbReference type="Pfam" id="PF00593">
    <property type="entry name" value="TonB_dep_Rec_b-barrel"/>
    <property type="match status" value="1"/>
</dbReference>
<dbReference type="PANTHER" id="PTHR32552:SF81">
    <property type="entry name" value="TONB-DEPENDENT OUTER MEMBRANE RECEPTOR"/>
    <property type="match status" value="1"/>
</dbReference>
<keyword evidence="7" id="KW-0408">Iron</keyword>
<evidence type="ECO:0000313" key="17">
    <source>
        <dbReference type="EMBL" id="BCS87624.1"/>
    </source>
</evidence>
<sequence>MKLFKLGLLVFTYTMLIALPIQAADSEPEQDTNKDLIMEEVTVTASKREGTLKDFPGNISVMDNIFMETRGVNDLGNLMRYTPNIYIKNTSSGSSIVCRGISTIDTSLFSPMGLYVDDVPYPMGYMTNQNLFDVERVEVLRGPQATLYGRNSESGVTNIVLKEPDNEQHNKVLLETGTYRTARLGFASSGPITEDLLFYRIALQGYTTNGYNENILDGDEDVTGEKTFDGRGTLRWTPTRDWDIFLNIDGANRDKGISALRYTDGPNATDRYKVTSNENDKAYEHELGQSAKIKHSWSNVELLSITSHRTFDREHHLDSDRTATALGYSDLDTEMDSWNQEFRLISTDKSALSWLLGLNGRYEAIDAGIDMTHVLPALTSTRSGDSEDVGYAGFGQATYEIVQGLRLTGGLRLDVSHNNGKQTYTPNTGAVSYTKDVDATEWLPMLSLAYDVNPHITAYSTVSKGFLAGGFNFYSATDEDSFAYDAEHVTNYEMGIKTNWLDNTLSFNTTIFYMDITDKQVREEVPGGATGVWKFTNAAETHTAGIELDGRYRPIPELQFIAGFGYADSVVDNWETEVGGTPVDYSGNKVPWAPEFTYNLGVEYTHKSGFFANADLLGTGEQYFDAANELKEDGYQTINLRTGYQTDNIELSVWCSNLFDEAYAVKQVSTAAGYTLQEDGAPRTFGFTINWRF</sequence>
<keyword evidence="5 12" id="KW-0812">Transmembrane</keyword>
<dbReference type="EMBL" id="AP024485">
    <property type="protein sequence ID" value="BCS87624.1"/>
    <property type="molecule type" value="Genomic_DNA"/>
</dbReference>
<keyword evidence="17" id="KW-0675">Receptor</keyword>
<evidence type="ECO:0000259" key="16">
    <source>
        <dbReference type="Pfam" id="PF07715"/>
    </source>
</evidence>
<dbReference type="CDD" id="cd01347">
    <property type="entry name" value="ligand_gated_channel"/>
    <property type="match status" value="1"/>
</dbReference>
<dbReference type="Proteomes" id="UP001053296">
    <property type="component" value="Chromosome"/>
</dbReference>
<dbReference type="InterPro" id="IPR000531">
    <property type="entry name" value="Beta-barrel_TonB"/>
</dbReference>
<evidence type="ECO:0000256" key="7">
    <source>
        <dbReference type="ARBA" id="ARBA00023004"/>
    </source>
</evidence>
<reference evidence="17" key="1">
    <citation type="journal article" date="2022" name="Arch. Microbiol.">
        <title>Pseudodesulfovibrio sediminis sp. nov., a mesophilic and neutrophilic sulfate-reducing bacterium isolated from sediment of a brackish lake.</title>
        <authorList>
            <person name="Takahashi A."/>
            <person name="Kojima H."/>
            <person name="Watanabe M."/>
            <person name="Fukui M."/>
        </authorList>
    </citation>
    <scope>NUCLEOTIDE SEQUENCE</scope>
    <source>
        <strain evidence="17">SF6</strain>
    </source>
</reference>
<protein>
    <submittedName>
        <fullName evidence="17">TonB-dependent receptor</fullName>
    </submittedName>
</protein>